<protein>
    <submittedName>
        <fullName evidence="2">Uncharacterized protein</fullName>
    </submittedName>
</protein>
<reference evidence="2 3" key="1">
    <citation type="journal article" date="2023" name="Arcadia Sci">
        <title>De novo assembly of a long-read Amblyomma americanum tick genome.</title>
        <authorList>
            <person name="Chou S."/>
            <person name="Poskanzer K.E."/>
            <person name="Rollins M."/>
            <person name="Thuy-Boun P.S."/>
        </authorList>
    </citation>
    <scope>NUCLEOTIDE SEQUENCE [LARGE SCALE GENOMIC DNA]</scope>
    <source>
        <strain evidence="2">F_SG_1</strain>
        <tissue evidence="2">Salivary glands</tissue>
    </source>
</reference>
<comment type="caution">
    <text evidence="2">The sequence shown here is derived from an EMBL/GenBank/DDBJ whole genome shotgun (WGS) entry which is preliminary data.</text>
</comment>
<gene>
    <name evidence="2" type="ORF">V5799_016314</name>
</gene>
<name>A0AAQ4F5G1_AMBAM</name>
<dbReference type="AlphaFoldDB" id="A0AAQ4F5G1"/>
<accession>A0AAQ4F5G1</accession>
<feature type="region of interest" description="Disordered" evidence="1">
    <location>
        <begin position="51"/>
        <end position="96"/>
    </location>
</feature>
<dbReference type="Proteomes" id="UP001321473">
    <property type="component" value="Unassembled WGS sequence"/>
</dbReference>
<organism evidence="2 3">
    <name type="scientific">Amblyomma americanum</name>
    <name type="common">Lone star tick</name>
    <dbReference type="NCBI Taxonomy" id="6943"/>
    <lineage>
        <taxon>Eukaryota</taxon>
        <taxon>Metazoa</taxon>
        <taxon>Ecdysozoa</taxon>
        <taxon>Arthropoda</taxon>
        <taxon>Chelicerata</taxon>
        <taxon>Arachnida</taxon>
        <taxon>Acari</taxon>
        <taxon>Parasitiformes</taxon>
        <taxon>Ixodida</taxon>
        <taxon>Ixodoidea</taxon>
        <taxon>Ixodidae</taxon>
        <taxon>Amblyomminae</taxon>
        <taxon>Amblyomma</taxon>
    </lineage>
</organism>
<evidence type="ECO:0000313" key="2">
    <source>
        <dbReference type="EMBL" id="KAK8782347.1"/>
    </source>
</evidence>
<evidence type="ECO:0000313" key="3">
    <source>
        <dbReference type="Proteomes" id="UP001321473"/>
    </source>
</evidence>
<keyword evidence="3" id="KW-1185">Reference proteome</keyword>
<feature type="region of interest" description="Disordered" evidence="1">
    <location>
        <begin position="185"/>
        <end position="219"/>
    </location>
</feature>
<sequence>MQRFARMLSDNPKQACGLDASSVQAEKSAEAVIGGQERCIKQRRCPLFARASQQQECSMEPPKSRTGRSKATTSSRDASGRRRSNLGEREASRRRARVKVKHTGIQCCVGVASMSRSTQCSVPKMSKGTQLGDPSWIPEIVIWPCGSSNGVQKCAATKAVGGSSGRLPVRKAGHQCGTVLTSSVQQSAEGTSSNRISFKGGTKTYSRVSKPPTCLDPKA</sequence>
<feature type="compositionally biased region" description="Polar residues" evidence="1">
    <location>
        <begin position="185"/>
        <end position="196"/>
    </location>
</feature>
<feature type="region of interest" description="Disordered" evidence="1">
    <location>
        <begin position="1"/>
        <end position="20"/>
    </location>
</feature>
<evidence type="ECO:0000256" key="1">
    <source>
        <dbReference type="SAM" id="MobiDB-lite"/>
    </source>
</evidence>
<dbReference type="EMBL" id="JARKHS020006767">
    <property type="protein sequence ID" value="KAK8782347.1"/>
    <property type="molecule type" value="Genomic_DNA"/>
</dbReference>
<proteinExistence type="predicted"/>